<proteinExistence type="inferred from homology"/>
<dbReference type="HOGENOM" id="CLU_010194_8_2_1"/>
<dbReference type="GO" id="GO:0006633">
    <property type="term" value="P:fatty acid biosynthetic process"/>
    <property type="evidence" value="ECO:0007669"/>
    <property type="project" value="TreeGrafter"/>
</dbReference>
<dbReference type="SUPFAM" id="SSF51735">
    <property type="entry name" value="NAD(P)-binding Rossmann-fold domains"/>
    <property type="match status" value="1"/>
</dbReference>
<dbReference type="Gene3D" id="3.40.50.720">
    <property type="entry name" value="NAD(P)-binding Rossmann-like Domain"/>
    <property type="match status" value="1"/>
</dbReference>
<dbReference type="PRINTS" id="PR00081">
    <property type="entry name" value="GDHRDH"/>
</dbReference>
<gene>
    <name evidence="2" type="ORF">UCRPA7_1164</name>
</gene>
<dbReference type="GeneID" id="19321288"/>
<keyword evidence="3" id="KW-1185">Reference proteome</keyword>
<dbReference type="Proteomes" id="UP000014074">
    <property type="component" value="Unassembled WGS sequence"/>
</dbReference>
<dbReference type="KEGG" id="tmn:UCRPA7_1164"/>
<dbReference type="PANTHER" id="PTHR42760">
    <property type="entry name" value="SHORT-CHAIN DEHYDROGENASES/REDUCTASES FAMILY MEMBER"/>
    <property type="match status" value="1"/>
</dbReference>
<dbReference type="OrthoDB" id="1933717at2759"/>
<evidence type="ECO:0000313" key="2">
    <source>
        <dbReference type="EMBL" id="EOO03362.1"/>
    </source>
</evidence>
<name>R8BVJ2_PHAM7</name>
<dbReference type="eggNOG" id="KOG1205">
    <property type="taxonomic scope" value="Eukaryota"/>
</dbReference>
<dbReference type="InterPro" id="IPR036291">
    <property type="entry name" value="NAD(P)-bd_dom_sf"/>
</dbReference>
<evidence type="ECO:0000313" key="3">
    <source>
        <dbReference type="Proteomes" id="UP000014074"/>
    </source>
</evidence>
<organism evidence="2 3">
    <name type="scientific">Phaeoacremonium minimum (strain UCR-PA7)</name>
    <name type="common">Esca disease fungus</name>
    <name type="synonym">Togninia minima</name>
    <dbReference type="NCBI Taxonomy" id="1286976"/>
    <lineage>
        <taxon>Eukaryota</taxon>
        <taxon>Fungi</taxon>
        <taxon>Dikarya</taxon>
        <taxon>Ascomycota</taxon>
        <taxon>Pezizomycotina</taxon>
        <taxon>Sordariomycetes</taxon>
        <taxon>Sordariomycetidae</taxon>
        <taxon>Togniniales</taxon>
        <taxon>Togniniaceae</taxon>
        <taxon>Phaeoacremonium</taxon>
    </lineage>
</organism>
<evidence type="ECO:0000256" key="1">
    <source>
        <dbReference type="ARBA" id="ARBA00006484"/>
    </source>
</evidence>
<dbReference type="GO" id="GO:0016616">
    <property type="term" value="F:oxidoreductase activity, acting on the CH-OH group of donors, NAD or NADP as acceptor"/>
    <property type="evidence" value="ECO:0007669"/>
    <property type="project" value="TreeGrafter"/>
</dbReference>
<dbReference type="InterPro" id="IPR002347">
    <property type="entry name" value="SDR_fam"/>
</dbReference>
<sequence>MENVEELYLTNVTKALHTSVYPTVDPTRPELSQAGKTVLITGGGTGIGLAIAHAFVKASVSTVIIVGRRPEKLSEASDELKAAAKKLGLDTYIIGHACDITNPKSIDALWDGFKDKGVVVDVLVSNAAKFSDNVGSLMDVGAEYVWSLYEANVKAPLFLAEKLYKQGGDRSKAFINVATQASHYFEGRSAAGRFPYGMTKNAGSVVAQVLATEIPPEKMQIVSFHPGLIWSKGWEPTAYTRESLPFADDALPGSYAVWAASPEARFLHGRFVWAAWDIEELKTGELRKRIDEDPYFLKFNIVGLRLGNLA</sequence>
<dbReference type="RefSeq" id="XP_007911942.1">
    <property type="nucleotide sequence ID" value="XM_007913751.1"/>
</dbReference>
<dbReference type="CDD" id="cd05233">
    <property type="entry name" value="SDR_c"/>
    <property type="match status" value="1"/>
</dbReference>
<protein>
    <submittedName>
        <fullName evidence="2">Putative short chain dehydrogenase protein</fullName>
    </submittedName>
</protein>
<reference evidence="3" key="1">
    <citation type="journal article" date="2013" name="Genome Announc.">
        <title>Draft genome sequence of the ascomycete Phaeoacremonium aleophilum strain UCR-PA7, a causal agent of the esca disease complex in grapevines.</title>
        <authorList>
            <person name="Blanco-Ulate B."/>
            <person name="Rolshausen P."/>
            <person name="Cantu D."/>
        </authorList>
    </citation>
    <scope>NUCLEOTIDE SEQUENCE [LARGE SCALE GENOMIC DNA]</scope>
    <source>
        <strain evidence="3">UCR-PA7</strain>
    </source>
</reference>
<accession>R8BVJ2</accession>
<comment type="similarity">
    <text evidence="1">Belongs to the short-chain dehydrogenases/reductases (SDR) family.</text>
</comment>
<dbReference type="AlphaFoldDB" id="R8BVJ2"/>
<dbReference type="PANTHER" id="PTHR42760:SF122">
    <property type="entry name" value="NAD(P)-BINDING PROTEIN"/>
    <property type="match status" value="1"/>
</dbReference>
<dbReference type="Pfam" id="PF00106">
    <property type="entry name" value="adh_short"/>
    <property type="match status" value="1"/>
</dbReference>
<dbReference type="EMBL" id="KB932835">
    <property type="protein sequence ID" value="EOO03362.1"/>
    <property type="molecule type" value="Genomic_DNA"/>
</dbReference>
<dbReference type="GO" id="GO:0048038">
    <property type="term" value="F:quinone binding"/>
    <property type="evidence" value="ECO:0007669"/>
    <property type="project" value="TreeGrafter"/>
</dbReference>